<keyword evidence="3" id="KW-0677">Repeat</keyword>
<dbReference type="InterPro" id="IPR019734">
    <property type="entry name" value="TPR_rpt"/>
</dbReference>
<feature type="coiled-coil region" evidence="7">
    <location>
        <begin position="415"/>
        <end position="449"/>
    </location>
</feature>
<keyword evidence="9" id="KW-1185">Reference proteome</keyword>
<dbReference type="PANTHER" id="PTHR15081">
    <property type="entry name" value="NUCLEAR AUTOANTIGENIC SPERM PROTEIN NASP -RELATED"/>
    <property type="match status" value="1"/>
</dbReference>
<dbReference type="InterPro" id="IPR051730">
    <property type="entry name" value="NASP-like"/>
</dbReference>
<feature type="compositionally biased region" description="Acidic residues" evidence="8">
    <location>
        <begin position="90"/>
        <end position="99"/>
    </location>
</feature>
<dbReference type="InParanoid" id="A0A1S3JBH8"/>
<protein>
    <submittedName>
        <fullName evidence="10">Histone-binding protein N1/N2-like</fullName>
    </submittedName>
</protein>
<dbReference type="KEGG" id="lak:106171432"/>
<organism evidence="9 10">
    <name type="scientific">Lingula anatina</name>
    <name type="common">Brachiopod</name>
    <name type="synonym">Lingula unguis</name>
    <dbReference type="NCBI Taxonomy" id="7574"/>
    <lineage>
        <taxon>Eukaryota</taxon>
        <taxon>Metazoa</taxon>
        <taxon>Spiralia</taxon>
        <taxon>Lophotrochozoa</taxon>
        <taxon>Brachiopoda</taxon>
        <taxon>Linguliformea</taxon>
        <taxon>Lingulata</taxon>
        <taxon>Lingulida</taxon>
        <taxon>Linguloidea</taxon>
        <taxon>Lingulidae</taxon>
        <taxon>Lingula</taxon>
    </lineage>
</organism>
<evidence type="ECO:0000256" key="4">
    <source>
        <dbReference type="ARBA" id="ARBA00022803"/>
    </source>
</evidence>
<reference evidence="10" key="1">
    <citation type="submission" date="2025-08" db="UniProtKB">
        <authorList>
            <consortium name="RefSeq"/>
        </authorList>
    </citation>
    <scope>IDENTIFICATION</scope>
    <source>
        <tissue evidence="10">Gonads</tissue>
    </source>
</reference>
<dbReference type="GO" id="GO:0006335">
    <property type="term" value="P:DNA replication-dependent chromatin assembly"/>
    <property type="evidence" value="ECO:0007669"/>
    <property type="project" value="TreeGrafter"/>
</dbReference>
<name>A0A1S3JBH8_LINAN</name>
<evidence type="ECO:0000256" key="8">
    <source>
        <dbReference type="SAM" id="MobiDB-lite"/>
    </source>
</evidence>
<evidence type="ECO:0000256" key="7">
    <source>
        <dbReference type="SAM" id="Coils"/>
    </source>
</evidence>
<feature type="region of interest" description="Disordered" evidence="8">
    <location>
        <begin position="509"/>
        <end position="585"/>
    </location>
</feature>
<feature type="compositionally biased region" description="Basic and acidic residues" evidence="8">
    <location>
        <begin position="135"/>
        <end position="165"/>
    </location>
</feature>
<gene>
    <name evidence="10" type="primary">LOC106171432</name>
</gene>
<evidence type="ECO:0000256" key="6">
    <source>
        <dbReference type="PROSITE-ProRule" id="PRU00339"/>
    </source>
</evidence>
<evidence type="ECO:0000256" key="1">
    <source>
        <dbReference type="ARBA" id="ARBA00004123"/>
    </source>
</evidence>
<dbReference type="PANTHER" id="PTHR15081:SF1">
    <property type="entry name" value="NUCLEAR AUTOANTIGENIC SPERM PROTEIN"/>
    <property type="match status" value="1"/>
</dbReference>
<dbReference type="GO" id="GO:0042393">
    <property type="term" value="F:histone binding"/>
    <property type="evidence" value="ECO:0007669"/>
    <property type="project" value="TreeGrafter"/>
</dbReference>
<feature type="compositionally biased region" description="Acidic residues" evidence="8">
    <location>
        <begin position="296"/>
        <end position="329"/>
    </location>
</feature>
<feature type="region of interest" description="Disordered" evidence="8">
    <location>
        <begin position="87"/>
        <end position="332"/>
    </location>
</feature>
<dbReference type="Gene3D" id="1.25.40.10">
    <property type="entry name" value="Tetratricopeptide repeat domain"/>
    <property type="match status" value="1"/>
</dbReference>
<dbReference type="GO" id="GO:0034080">
    <property type="term" value="P:CENP-A containing chromatin assembly"/>
    <property type="evidence" value="ECO:0007669"/>
    <property type="project" value="TreeGrafter"/>
</dbReference>
<dbReference type="SUPFAM" id="SSF48452">
    <property type="entry name" value="TPR-like"/>
    <property type="match status" value="1"/>
</dbReference>
<dbReference type="OrthoDB" id="5587616at2759"/>
<dbReference type="GeneID" id="106171432"/>
<comment type="similarity">
    <text evidence="2">Belongs to the NASP family.</text>
</comment>
<keyword evidence="5" id="KW-0539">Nucleus</keyword>
<feature type="compositionally biased region" description="Basic and acidic residues" evidence="8">
    <location>
        <begin position="100"/>
        <end position="123"/>
    </location>
</feature>
<dbReference type="AlphaFoldDB" id="A0A1S3JBH8"/>
<feature type="compositionally biased region" description="Basic and acidic residues" evidence="8">
    <location>
        <begin position="174"/>
        <end position="282"/>
    </location>
</feature>
<dbReference type="PROSITE" id="PS50005">
    <property type="entry name" value="TPR"/>
    <property type="match status" value="1"/>
</dbReference>
<accession>A0A1S3JBH8</accession>
<evidence type="ECO:0000256" key="3">
    <source>
        <dbReference type="ARBA" id="ARBA00022737"/>
    </source>
</evidence>
<comment type="subcellular location">
    <subcellularLocation>
        <location evidence="1">Nucleus</location>
    </subcellularLocation>
</comment>
<keyword evidence="4 6" id="KW-0802">TPR repeat</keyword>
<evidence type="ECO:0000313" key="9">
    <source>
        <dbReference type="Proteomes" id="UP000085678"/>
    </source>
</evidence>
<evidence type="ECO:0000256" key="5">
    <source>
        <dbReference type="ARBA" id="ARBA00023242"/>
    </source>
</evidence>
<dbReference type="GO" id="GO:0005654">
    <property type="term" value="C:nucleoplasm"/>
    <property type="evidence" value="ECO:0007669"/>
    <property type="project" value="TreeGrafter"/>
</dbReference>
<dbReference type="STRING" id="7574.A0A1S3JBH8"/>
<sequence>MTDVAASSSAVPEIPNQDPTDMLAKGRRDLLCGEIPAAVNCLQEACRLLAEKHGETSNECGDAYFYYGKALLDLARMENGVLGNALQGVPEEDEEEEEKEKEANTDENFGKPEEIDSEEKEKIATGVKEAMALLDVEKEQAEKKTDGTVEEKQKNDDTSKEVKDTEDVEMNSTDDNKEGIAEEKGKGITEEKKEDTTEENKEATAEEKKDGPAEEKKDGTTEGEKSAEEEKKEDALAAEEQSDKENEEPVKKEKKEEEKESGQVEKEKDTETITQEEKSADKETEEEMETDKADSNEGEEQVEEEGEDEEEGDVEDGAEENKDEEDPDDIPNLQLSWEMLELAKVIYEKQESKEMKLKAAQAHLALGEVALETEQYESAIEDFTKCLNIQKENLDPMDRLIAETQYQLGLAFSFNKQFDESLKHYKDAKQVLENRIAMLTKKVEEAEAQDKGKAIPTGDDPIVAARKELGDLKEIIPDIETKMEDVLEERRNLDMIKDMAKAATGFEKPAFDAPSNAEPAQSIAVKKATEISVRKKRKPDEEEAGGDAENKKPKVNGHAINGNAEEKIADSTTSENAAKPTETAV</sequence>
<dbReference type="Pfam" id="PF13424">
    <property type="entry name" value="TPR_12"/>
    <property type="match status" value="1"/>
</dbReference>
<feature type="compositionally biased region" description="Polar residues" evidence="8">
    <location>
        <begin position="1"/>
        <end position="10"/>
    </location>
</feature>
<feature type="region of interest" description="Disordered" evidence="8">
    <location>
        <begin position="1"/>
        <end position="22"/>
    </location>
</feature>
<keyword evidence="7" id="KW-0175">Coiled coil</keyword>
<proteinExistence type="inferred from homology"/>
<feature type="repeat" description="TPR" evidence="6">
    <location>
        <begin position="360"/>
        <end position="393"/>
    </location>
</feature>
<evidence type="ECO:0000256" key="2">
    <source>
        <dbReference type="ARBA" id="ARBA00008402"/>
    </source>
</evidence>
<evidence type="ECO:0000313" key="10">
    <source>
        <dbReference type="RefSeq" id="XP_013407239.1"/>
    </source>
</evidence>
<dbReference type="RefSeq" id="XP_013407239.1">
    <property type="nucleotide sequence ID" value="XM_013551785.1"/>
</dbReference>
<dbReference type="Proteomes" id="UP000085678">
    <property type="component" value="Unplaced"/>
</dbReference>
<dbReference type="InterPro" id="IPR011990">
    <property type="entry name" value="TPR-like_helical_dom_sf"/>
</dbReference>
<dbReference type="SMART" id="SM00028">
    <property type="entry name" value="TPR"/>
    <property type="match status" value="2"/>
</dbReference>